<accession>A0A087A1K2</accession>
<keyword evidence="2" id="KW-1185">Reference proteome</keyword>
<dbReference type="STRING" id="1437608.GCA_000771645_02525"/>
<reference evidence="1 2" key="1">
    <citation type="submission" date="2014-03" db="EMBL/GenBank/DDBJ databases">
        <title>Genomics of Bifidobacteria.</title>
        <authorList>
            <person name="Ventura M."/>
            <person name="Milani C."/>
            <person name="Lugli G.A."/>
        </authorList>
    </citation>
    <scope>NUCLEOTIDE SEQUENCE [LARGE SCALE GENOMIC DNA]</scope>
    <source>
        <strain evidence="1 2">DSM 23969</strain>
    </source>
</reference>
<protein>
    <submittedName>
        <fullName evidence="1">Uncharacterized protein</fullName>
    </submittedName>
</protein>
<sequence length="142" mass="14127">MTSGCQKCHQPLNQQIAAATAHPASQHAQLTASPIIHTWAMRSGSLRHSFVWFHGTDCEGSCRGGSGVVGSDGIGMGAAAAVPAGSATGGDVVVGMSDAVDGAVVGGGVPVSMIGFGDAVSSMNSPSSDVRTVCRTTKMPSL</sequence>
<dbReference type="AlphaFoldDB" id="A0A087A1K2"/>
<evidence type="ECO:0000313" key="2">
    <source>
        <dbReference type="Proteomes" id="UP000029108"/>
    </source>
</evidence>
<organism evidence="1 2">
    <name type="scientific">Bifidobacterium biavatii DSM 23969</name>
    <dbReference type="NCBI Taxonomy" id="1437608"/>
    <lineage>
        <taxon>Bacteria</taxon>
        <taxon>Bacillati</taxon>
        <taxon>Actinomycetota</taxon>
        <taxon>Actinomycetes</taxon>
        <taxon>Bifidobacteriales</taxon>
        <taxon>Bifidobacteriaceae</taxon>
        <taxon>Bifidobacterium</taxon>
    </lineage>
</organism>
<gene>
    <name evidence="1" type="ORF">BBIA_0333</name>
</gene>
<name>A0A087A1K2_9BIFI</name>
<dbReference type="Proteomes" id="UP000029108">
    <property type="component" value="Unassembled WGS sequence"/>
</dbReference>
<proteinExistence type="predicted"/>
<evidence type="ECO:0000313" key="1">
    <source>
        <dbReference type="EMBL" id="KFI52652.1"/>
    </source>
</evidence>
<dbReference type="EMBL" id="JGYN01000004">
    <property type="protein sequence ID" value="KFI52652.1"/>
    <property type="molecule type" value="Genomic_DNA"/>
</dbReference>
<comment type="caution">
    <text evidence="1">The sequence shown here is derived from an EMBL/GenBank/DDBJ whole genome shotgun (WGS) entry which is preliminary data.</text>
</comment>